<dbReference type="EMBL" id="CAJNRF010001703">
    <property type="protein sequence ID" value="CAF2023460.1"/>
    <property type="molecule type" value="Genomic_DNA"/>
</dbReference>
<dbReference type="EMBL" id="CAJNOV010011569">
    <property type="protein sequence ID" value="CAF1452309.1"/>
    <property type="molecule type" value="Genomic_DNA"/>
</dbReference>
<dbReference type="EMBL" id="CAJNOW010017923">
    <property type="protein sequence ID" value="CAF1661536.1"/>
    <property type="molecule type" value="Genomic_DNA"/>
</dbReference>
<evidence type="ECO:0000313" key="8">
    <source>
        <dbReference type="EMBL" id="CAF3830785.1"/>
    </source>
</evidence>
<organism evidence="4 12">
    <name type="scientific">Rotaria magnacalcarata</name>
    <dbReference type="NCBI Taxonomy" id="392030"/>
    <lineage>
        <taxon>Eukaryota</taxon>
        <taxon>Metazoa</taxon>
        <taxon>Spiralia</taxon>
        <taxon>Gnathifera</taxon>
        <taxon>Rotifera</taxon>
        <taxon>Eurotatoria</taxon>
        <taxon>Bdelloidea</taxon>
        <taxon>Philodinida</taxon>
        <taxon>Philodinidae</taxon>
        <taxon>Rotaria</taxon>
    </lineage>
</organism>
<evidence type="ECO:0000313" key="6">
    <source>
        <dbReference type="EMBL" id="CAF2187080.1"/>
    </source>
</evidence>
<dbReference type="Proteomes" id="UP000663855">
    <property type="component" value="Unassembled WGS sequence"/>
</dbReference>
<dbReference type="OrthoDB" id="9378527at2759"/>
<protein>
    <submittedName>
        <fullName evidence="4">Uncharacterized protein</fullName>
    </submittedName>
</protein>
<proteinExistence type="predicted"/>
<feature type="region of interest" description="Disordered" evidence="1">
    <location>
        <begin position="1"/>
        <end position="33"/>
    </location>
</feature>
<dbReference type="Proteomes" id="UP000663824">
    <property type="component" value="Unassembled WGS sequence"/>
</dbReference>
<dbReference type="EMBL" id="CAJNRE010006148">
    <property type="protein sequence ID" value="CAF2052935.1"/>
    <property type="molecule type" value="Genomic_DNA"/>
</dbReference>
<dbReference type="Proteomes" id="UP000663842">
    <property type="component" value="Unassembled WGS sequence"/>
</dbReference>
<dbReference type="EMBL" id="CAJOBJ010001153">
    <property type="protein sequence ID" value="CAF3864315.1"/>
    <property type="molecule type" value="Genomic_DNA"/>
</dbReference>
<name>A0A816MY54_9BILA</name>
<evidence type="ECO:0000313" key="12">
    <source>
        <dbReference type="Proteomes" id="UP000663856"/>
    </source>
</evidence>
<gene>
    <name evidence="11" type="ORF">BYL167_LOCUS10657</name>
    <name evidence="2" type="ORF">CJN711_LOCUS24639</name>
    <name evidence="10" type="ORF">GIL414_LOCUS4667</name>
    <name evidence="3" type="ORF">KQP761_LOCUS32175</name>
    <name evidence="5" type="ORF">MBJ925_LOCUS13423</name>
    <name evidence="8" type="ORF">OVN521_LOCUS5637</name>
    <name evidence="9" type="ORF">SMN809_LOCUS3503</name>
    <name evidence="7" type="ORF">UXM345_LOCUS4835</name>
    <name evidence="4" type="ORF">WKI299_LOCUS5916</name>
    <name evidence="6" type="ORF">XDN619_LOCUS32080</name>
</gene>
<evidence type="ECO:0000313" key="11">
    <source>
        <dbReference type="EMBL" id="CAF3943769.1"/>
    </source>
</evidence>
<evidence type="ECO:0000256" key="1">
    <source>
        <dbReference type="SAM" id="MobiDB-lite"/>
    </source>
</evidence>
<evidence type="ECO:0000313" key="5">
    <source>
        <dbReference type="EMBL" id="CAF2052935.1"/>
    </source>
</evidence>
<dbReference type="Proteomes" id="UP000663834">
    <property type="component" value="Unassembled WGS sequence"/>
</dbReference>
<dbReference type="EMBL" id="CAJOBG010000568">
    <property type="protein sequence ID" value="CAF3830785.1"/>
    <property type="molecule type" value="Genomic_DNA"/>
</dbReference>
<evidence type="ECO:0000313" key="9">
    <source>
        <dbReference type="EMBL" id="CAF3842040.1"/>
    </source>
</evidence>
<dbReference type="EMBL" id="CAJOBF010000343">
    <property type="protein sequence ID" value="CAF3801516.1"/>
    <property type="molecule type" value="Genomic_DNA"/>
</dbReference>
<dbReference type="Proteomes" id="UP000676336">
    <property type="component" value="Unassembled WGS sequence"/>
</dbReference>
<accession>A0A816MY54</accession>
<comment type="caution">
    <text evidence="4">The sequence shown here is derived from an EMBL/GenBank/DDBJ whole genome shotgun (WGS) entry which is preliminary data.</text>
</comment>
<reference evidence="4" key="1">
    <citation type="submission" date="2021-02" db="EMBL/GenBank/DDBJ databases">
        <authorList>
            <person name="Nowell W R."/>
        </authorList>
    </citation>
    <scope>NUCLEOTIDE SEQUENCE</scope>
</reference>
<dbReference type="EMBL" id="CAJOBI010000734">
    <property type="protein sequence ID" value="CAF3842040.1"/>
    <property type="molecule type" value="Genomic_DNA"/>
</dbReference>
<dbReference type="AlphaFoldDB" id="A0A816MY54"/>
<dbReference type="Proteomes" id="UP000663866">
    <property type="component" value="Unassembled WGS sequence"/>
</dbReference>
<dbReference type="Proteomes" id="UP000681967">
    <property type="component" value="Unassembled WGS sequence"/>
</dbReference>
<evidence type="ECO:0000313" key="10">
    <source>
        <dbReference type="EMBL" id="CAF3864315.1"/>
    </source>
</evidence>
<dbReference type="Proteomes" id="UP000663856">
    <property type="component" value="Unassembled WGS sequence"/>
</dbReference>
<dbReference type="GO" id="GO:0015631">
    <property type="term" value="F:tubulin binding"/>
    <property type="evidence" value="ECO:0007669"/>
    <property type="project" value="InterPro"/>
</dbReference>
<dbReference type="Pfam" id="PF00418">
    <property type="entry name" value="Tubulin-binding"/>
    <property type="match status" value="2"/>
</dbReference>
<sequence>MSTTATKKPAPIVSTKMPSKATRRTSEDSEKRQRKLWWAPKRNDIEIRSEIDGNYKNVSAKVGSLSNRDYRPGGGQVAILDQPRQWQASPKVNSLANASWAPSAPRVNVKSEKLQWNAQSKVDSMANIDYKPAGGENIAIRDEKLDFSRVPPRVDCGFVE</sequence>
<dbReference type="Proteomes" id="UP000681720">
    <property type="component" value="Unassembled WGS sequence"/>
</dbReference>
<dbReference type="InterPro" id="IPR001084">
    <property type="entry name" value="MAP_tubulin-bd_rpt"/>
</dbReference>
<keyword evidence="13" id="KW-1185">Reference proteome</keyword>
<dbReference type="EMBL" id="CAJNRG010015927">
    <property type="protein sequence ID" value="CAF2187080.1"/>
    <property type="molecule type" value="Genomic_DNA"/>
</dbReference>
<dbReference type="EMBL" id="CAJOBH010003236">
    <property type="protein sequence ID" value="CAF3943769.1"/>
    <property type="molecule type" value="Genomic_DNA"/>
</dbReference>
<dbReference type="Proteomes" id="UP000663887">
    <property type="component" value="Unassembled WGS sequence"/>
</dbReference>
<evidence type="ECO:0000313" key="13">
    <source>
        <dbReference type="Proteomes" id="UP000663866"/>
    </source>
</evidence>
<evidence type="ECO:0000313" key="7">
    <source>
        <dbReference type="EMBL" id="CAF3801516.1"/>
    </source>
</evidence>
<evidence type="ECO:0000313" key="3">
    <source>
        <dbReference type="EMBL" id="CAF1661536.1"/>
    </source>
</evidence>
<evidence type="ECO:0000313" key="2">
    <source>
        <dbReference type="EMBL" id="CAF1452309.1"/>
    </source>
</evidence>
<evidence type="ECO:0000313" key="4">
    <source>
        <dbReference type="EMBL" id="CAF2023460.1"/>
    </source>
</evidence>